<comment type="caution">
    <text evidence="1">The sequence shown here is derived from an EMBL/GenBank/DDBJ whole genome shotgun (WGS) entry which is preliminary data.</text>
</comment>
<keyword evidence="2" id="KW-1185">Reference proteome</keyword>
<dbReference type="EMBL" id="PKPP01013097">
    <property type="protein sequence ID" value="PWA41410.1"/>
    <property type="molecule type" value="Genomic_DNA"/>
</dbReference>
<protein>
    <submittedName>
        <fullName evidence="1">Uncharacterized protein</fullName>
    </submittedName>
</protein>
<evidence type="ECO:0000313" key="2">
    <source>
        <dbReference type="Proteomes" id="UP000245207"/>
    </source>
</evidence>
<accession>A0A2U1KXG1</accession>
<sequence length="90" mass="10724">MVAYLLIQRVTQSSYKFQHQTAIYAEGRLGNTKNEPKEAQGKLKQTLIEFYEKLRYLKNYRCRPKKILRQTPPIWLLATYLDTRTQEVTT</sequence>
<reference evidence="1 2" key="1">
    <citation type="journal article" date="2018" name="Mol. Plant">
        <title>The genome of Artemisia annua provides insight into the evolution of Asteraceae family and artemisinin biosynthesis.</title>
        <authorList>
            <person name="Shen Q."/>
            <person name="Zhang L."/>
            <person name="Liao Z."/>
            <person name="Wang S."/>
            <person name="Yan T."/>
            <person name="Shi P."/>
            <person name="Liu M."/>
            <person name="Fu X."/>
            <person name="Pan Q."/>
            <person name="Wang Y."/>
            <person name="Lv Z."/>
            <person name="Lu X."/>
            <person name="Zhang F."/>
            <person name="Jiang W."/>
            <person name="Ma Y."/>
            <person name="Chen M."/>
            <person name="Hao X."/>
            <person name="Li L."/>
            <person name="Tang Y."/>
            <person name="Lv G."/>
            <person name="Zhou Y."/>
            <person name="Sun X."/>
            <person name="Brodelius P.E."/>
            <person name="Rose J.K.C."/>
            <person name="Tang K."/>
        </authorList>
    </citation>
    <scope>NUCLEOTIDE SEQUENCE [LARGE SCALE GENOMIC DNA]</scope>
    <source>
        <strain evidence="2">cv. Huhao1</strain>
        <tissue evidence="1">Leaf</tissue>
    </source>
</reference>
<evidence type="ECO:0000313" key="1">
    <source>
        <dbReference type="EMBL" id="PWA41410.1"/>
    </source>
</evidence>
<organism evidence="1 2">
    <name type="scientific">Artemisia annua</name>
    <name type="common">Sweet wormwood</name>
    <dbReference type="NCBI Taxonomy" id="35608"/>
    <lineage>
        <taxon>Eukaryota</taxon>
        <taxon>Viridiplantae</taxon>
        <taxon>Streptophyta</taxon>
        <taxon>Embryophyta</taxon>
        <taxon>Tracheophyta</taxon>
        <taxon>Spermatophyta</taxon>
        <taxon>Magnoliopsida</taxon>
        <taxon>eudicotyledons</taxon>
        <taxon>Gunneridae</taxon>
        <taxon>Pentapetalae</taxon>
        <taxon>asterids</taxon>
        <taxon>campanulids</taxon>
        <taxon>Asterales</taxon>
        <taxon>Asteraceae</taxon>
        <taxon>Asteroideae</taxon>
        <taxon>Anthemideae</taxon>
        <taxon>Artemisiinae</taxon>
        <taxon>Artemisia</taxon>
    </lineage>
</organism>
<gene>
    <name evidence="1" type="ORF">CTI12_AA552860</name>
</gene>
<dbReference type="AlphaFoldDB" id="A0A2U1KXG1"/>
<name>A0A2U1KXG1_ARTAN</name>
<proteinExistence type="predicted"/>
<dbReference type="Proteomes" id="UP000245207">
    <property type="component" value="Unassembled WGS sequence"/>
</dbReference>